<dbReference type="Gene3D" id="3.40.50.150">
    <property type="entry name" value="Vaccinia Virus protein VP39"/>
    <property type="match status" value="1"/>
</dbReference>
<accession>A0A8J5X8G7</accession>
<organism evidence="3 4">
    <name type="scientific">Diacronema lutheri</name>
    <name type="common">Unicellular marine alga</name>
    <name type="synonym">Monochrysis lutheri</name>
    <dbReference type="NCBI Taxonomy" id="2081491"/>
    <lineage>
        <taxon>Eukaryota</taxon>
        <taxon>Haptista</taxon>
        <taxon>Haptophyta</taxon>
        <taxon>Pavlovophyceae</taxon>
        <taxon>Pavlovales</taxon>
        <taxon>Pavlovaceae</taxon>
        <taxon>Diacronema</taxon>
    </lineage>
</organism>
<evidence type="ECO:0000313" key="3">
    <source>
        <dbReference type="EMBL" id="KAG8458367.1"/>
    </source>
</evidence>
<dbReference type="Proteomes" id="UP000751190">
    <property type="component" value="Unassembled WGS sequence"/>
</dbReference>
<evidence type="ECO:0000313" key="4">
    <source>
        <dbReference type="Proteomes" id="UP000751190"/>
    </source>
</evidence>
<keyword evidence="4" id="KW-1185">Reference proteome</keyword>
<sequence length="393" mass="43341">MPIFSSLVLSLLLSSPPEPGIWNTRIDARVRCDDGVLTRLELLGPARTPFYLATEYWNRTAEWSHVTFPSTQGWQMVTNVEGSALPPNLVLHTTLVVNGNGAEPFKARSYAYWPRNMPKAGLARNVGVERKLSDVLKAFGRDMTILQRWLGAGASQVNGMQHVQLAKTFARAVARLPLPFSIVESGNFCGGITLLLARLKEAFCKECPLITVDPTLQSQQVTYSRRFDSCTAAKTLAHFNVSHLVRVVVGFGADLSIDAPVGFAYFDDGKIREAMLPQIALLEPYLMDGALLGFDDYLQLHPIKGPRGNVKVADHKELMDELVSTGDYKAEERHLRHEGNYGVLARVRGGSNGNYGDVRHTVFVEANVPDALASQGRTVGRCRADFDAVPQIY</sequence>
<gene>
    <name evidence="2" type="ORF">KFE25_011738</name>
    <name evidence="3" type="ORF">KFE25_011751</name>
</gene>
<evidence type="ECO:0000256" key="1">
    <source>
        <dbReference type="SAM" id="SignalP"/>
    </source>
</evidence>
<protein>
    <submittedName>
        <fullName evidence="3">Uncharacterized protein</fullName>
    </submittedName>
</protein>
<dbReference type="OrthoDB" id="10649148at2759"/>
<keyword evidence="1" id="KW-0732">Signal</keyword>
<reference evidence="3" key="1">
    <citation type="submission" date="2021-05" db="EMBL/GenBank/DDBJ databases">
        <title>The genome of the haptophyte Pavlova lutheri (Diacronema luteri, Pavlovales) - a model for lipid biosynthesis in eukaryotic algae.</title>
        <authorList>
            <person name="Hulatt C.J."/>
            <person name="Posewitz M.C."/>
        </authorList>
    </citation>
    <scope>NUCLEOTIDE SEQUENCE</scope>
    <source>
        <strain evidence="3">NIVA-4/92</strain>
    </source>
</reference>
<feature type="chain" id="PRO_5036433760" evidence="1">
    <location>
        <begin position="20"/>
        <end position="393"/>
    </location>
</feature>
<name>A0A8J5X8G7_DIALT</name>
<comment type="caution">
    <text evidence="3">The sequence shown here is derived from an EMBL/GenBank/DDBJ whole genome shotgun (WGS) entry which is preliminary data.</text>
</comment>
<feature type="signal peptide" evidence="1">
    <location>
        <begin position="1"/>
        <end position="19"/>
    </location>
</feature>
<dbReference type="EMBL" id="JAGTXO010000053">
    <property type="protein sequence ID" value="KAG8458354.1"/>
    <property type="molecule type" value="Genomic_DNA"/>
</dbReference>
<dbReference type="EMBL" id="JAGTXO010000053">
    <property type="protein sequence ID" value="KAG8458367.1"/>
    <property type="molecule type" value="Genomic_DNA"/>
</dbReference>
<dbReference type="AlphaFoldDB" id="A0A8J5X8G7"/>
<evidence type="ECO:0000313" key="2">
    <source>
        <dbReference type="EMBL" id="KAG8458354.1"/>
    </source>
</evidence>
<dbReference type="InterPro" id="IPR029063">
    <property type="entry name" value="SAM-dependent_MTases_sf"/>
</dbReference>
<proteinExistence type="predicted"/>